<reference evidence="6" key="1">
    <citation type="journal article" date="2020" name="bioRxiv">
        <title>A rank-normalized archaeal taxonomy based on genome phylogeny resolves widespread incomplete and uneven classifications.</title>
        <authorList>
            <person name="Rinke C."/>
            <person name="Chuvochina M."/>
            <person name="Mussig A.J."/>
            <person name="Chaumeil P.-A."/>
            <person name="Waite D.W."/>
            <person name="Whitman W.B."/>
            <person name="Parks D.H."/>
            <person name="Hugenholtz P."/>
        </authorList>
    </citation>
    <scope>NUCLEOTIDE SEQUENCE [LARGE SCALE GENOMIC DNA]</scope>
</reference>
<dbReference type="SUPFAM" id="SSF53706">
    <property type="entry name" value="Formate dehydrogenase/DMSO reductase, domains 1-3"/>
    <property type="match status" value="1"/>
</dbReference>
<dbReference type="Proteomes" id="UP000538031">
    <property type="component" value="Unassembled WGS sequence"/>
</dbReference>
<comment type="caution">
    <text evidence="5">The sequence shown here is derived from an EMBL/GenBank/DDBJ whole genome shotgun (WGS) entry which is preliminary data.</text>
</comment>
<dbReference type="Pfam" id="PF00384">
    <property type="entry name" value="Molybdopterin"/>
    <property type="match status" value="1"/>
</dbReference>
<evidence type="ECO:0000313" key="5">
    <source>
        <dbReference type="EMBL" id="HIH65047.1"/>
    </source>
</evidence>
<proteinExistence type="predicted"/>
<dbReference type="GO" id="GO:0051536">
    <property type="term" value="F:iron-sulfur cluster binding"/>
    <property type="evidence" value="ECO:0007669"/>
    <property type="project" value="UniProtKB-KW"/>
</dbReference>
<dbReference type="EMBL" id="DUHT01000060">
    <property type="protein sequence ID" value="HIH65047.1"/>
    <property type="molecule type" value="Genomic_DNA"/>
</dbReference>
<protein>
    <submittedName>
        <fullName evidence="5">Molybdopterin-dependent oxidoreductase</fullName>
    </submittedName>
</protein>
<dbReference type="InterPro" id="IPR006656">
    <property type="entry name" value="Mopterin_OxRdtase"/>
</dbReference>
<dbReference type="AlphaFoldDB" id="A0A7J4MWL2"/>
<keyword evidence="3" id="KW-0411">Iron-sulfur</keyword>
<dbReference type="GO" id="GO:0046872">
    <property type="term" value="F:metal ion binding"/>
    <property type="evidence" value="ECO:0007669"/>
    <property type="project" value="UniProtKB-KW"/>
</dbReference>
<dbReference type="SUPFAM" id="SSF50692">
    <property type="entry name" value="ADC-like"/>
    <property type="match status" value="1"/>
</dbReference>
<dbReference type="InterPro" id="IPR006963">
    <property type="entry name" value="Mopterin_OxRdtase_4Fe-4S_dom"/>
</dbReference>
<evidence type="ECO:0000259" key="4">
    <source>
        <dbReference type="PROSITE" id="PS51669"/>
    </source>
</evidence>
<dbReference type="InterPro" id="IPR009010">
    <property type="entry name" value="Asp_de-COase-like_dom_sf"/>
</dbReference>
<evidence type="ECO:0000256" key="3">
    <source>
        <dbReference type="ARBA" id="ARBA00023014"/>
    </source>
</evidence>
<keyword evidence="2" id="KW-0408">Iron</keyword>
<dbReference type="Gene3D" id="3.30.2070.10">
    <property type="entry name" value="Formate dehydrogenase/DMSO reductase"/>
    <property type="match status" value="1"/>
</dbReference>
<evidence type="ECO:0000256" key="2">
    <source>
        <dbReference type="ARBA" id="ARBA00023004"/>
    </source>
</evidence>
<gene>
    <name evidence="5" type="ORF">HA285_05560</name>
</gene>
<accession>A0A7J4MWL2</accession>
<dbReference type="PANTHER" id="PTHR43742">
    <property type="entry name" value="TRIMETHYLAMINE-N-OXIDE REDUCTASE"/>
    <property type="match status" value="1"/>
</dbReference>
<dbReference type="CDD" id="cd02766">
    <property type="entry name" value="MopB_3"/>
    <property type="match status" value="1"/>
</dbReference>
<keyword evidence="1" id="KW-0479">Metal-binding</keyword>
<dbReference type="SMART" id="SM00926">
    <property type="entry name" value="Molybdop_Fe4S4"/>
    <property type="match status" value="1"/>
</dbReference>
<evidence type="ECO:0000313" key="6">
    <source>
        <dbReference type="Proteomes" id="UP000538031"/>
    </source>
</evidence>
<dbReference type="GO" id="GO:0016491">
    <property type="term" value="F:oxidoreductase activity"/>
    <property type="evidence" value="ECO:0007669"/>
    <property type="project" value="InterPro"/>
</dbReference>
<evidence type="ECO:0000256" key="1">
    <source>
        <dbReference type="ARBA" id="ARBA00022723"/>
    </source>
</evidence>
<sequence length="666" mass="74056">MKVLTTCTRDCPGSCGLTVNVSRGKVNSIEGSSIHPHTRGFICKNTARYHVRRLYSDRRVLKPLKRDGGHWKTISWDEALHLISDKLNECMDEHGAESIVYYQGFGARTALRLLNRRFFNLIGATTLRGTLCGGAAIAAQSKDFGRRLSHDPSDHLNSRNIFIWGRNPAVTDINLWRIIKRAQKHGTRVITIDPIRTQTAVKSDIHCQIEAGKDLYLAIAMAKIIMAEELHDSGFIEKHAENFDSYIEILDEFNLNQLSELSGVPLKIISKLAHLYSDGPSSIILGWGLQRYFNSYMTCRFIDALAAISGYIGVSGGGVSSGFDEYGAFDESVTLEGAGNGRKVSMPLFGREIVNMNSPTVNCVFITAGNPVTLGPNSIQTLNALREVDFVVMVDHFLNDTAHTADLFLPATTFLEETDLVGSYGHPYVSPVNAAVKPLGESHSEFWILQRLSEIMGFADMEGTRMEWLEIIASKVLDYHGIEICDLMEKPYRSPGFPAVPFEGPLFYTDNGRFNLPSDRPYEMEQHDGAHPENSIRLLTVMSPQWVGSVEPTFHKGLVEIYLNPCTLSQLGFKDGEISVAESNAGKSCVIVRSSEDVHPLCALSFRGTWLSKGGCINTVIEDRETIMGHGTAYNETRIKLKKVSGGVSVHEMCHETHKYKSRHYE</sequence>
<dbReference type="PROSITE" id="PS51669">
    <property type="entry name" value="4FE4S_MOW_BIS_MGD"/>
    <property type="match status" value="1"/>
</dbReference>
<dbReference type="InterPro" id="IPR050612">
    <property type="entry name" value="Prok_Mopterin_Oxidored"/>
</dbReference>
<dbReference type="CDD" id="cd02775">
    <property type="entry name" value="MopB_CT"/>
    <property type="match status" value="1"/>
</dbReference>
<dbReference type="Gene3D" id="2.40.40.20">
    <property type="match status" value="1"/>
</dbReference>
<dbReference type="Gene3D" id="3.40.228.10">
    <property type="entry name" value="Dimethylsulfoxide Reductase, domain 2"/>
    <property type="match status" value="1"/>
</dbReference>
<feature type="domain" description="4Fe-4S Mo/W bis-MGD-type" evidence="4">
    <location>
        <begin position="1"/>
        <end position="57"/>
    </location>
</feature>
<name>A0A7J4MWL2_METTF</name>
<dbReference type="Gene3D" id="3.40.50.740">
    <property type="match status" value="1"/>
</dbReference>
<organism evidence="5 6">
    <name type="scientific">Methanothermobacter thermautotrophicus</name>
    <name type="common">Methanobacterium thermoformicicum</name>
    <dbReference type="NCBI Taxonomy" id="145262"/>
    <lineage>
        <taxon>Archaea</taxon>
        <taxon>Methanobacteriati</taxon>
        <taxon>Methanobacteriota</taxon>
        <taxon>Methanomada group</taxon>
        <taxon>Methanobacteria</taxon>
        <taxon>Methanobacteriales</taxon>
        <taxon>Methanobacteriaceae</taxon>
        <taxon>Methanothermobacter</taxon>
    </lineage>
</organism>
<dbReference type="Pfam" id="PF04879">
    <property type="entry name" value="Molybdop_Fe4S4"/>
    <property type="match status" value="1"/>
</dbReference>
<dbReference type="PANTHER" id="PTHR43742:SF6">
    <property type="entry name" value="OXIDOREDUCTASE YYAE-RELATED"/>
    <property type="match status" value="1"/>
</dbReference>
<dbReference type="Gene3D" id="2.20.25.90">
    <property type="entry name" value="ADC-like domains"/>
    <property type="match status" value="1"/>
</dbReference>